<dbReference type="InterPro" id="IPR000215">
    <property type="entry name" value="Serpin_fam"/>
</dbReference>
<dbReference type="VEuPathDB" id="AmoebaDB:EIN_362210"/>
<dbReference type="InterPro" id="IPR036186">
    <property type="entry name" value="Serpin_sf"/>
</dbReference>
<dbReference type="Gene3D" id="2.30.39.10">
    <property type="entry name" value="Alpha-1-antitrypsin, domain 1"/>
    <property type="match status" value="1"/>
</dbReference>
<sequence length="176" mass="19727">MLSNKVCSAAVFSNEYTACCLSYSDTNNQIAFVMPNDIEKFEKAREGEIYEIMRSLSQNFPEKRSVTFPKFSVESSVNMVQQLRKLGLNLPFSCDANFSKMAKGKFYVSDAIHKAVVKVDENGTEATAATAIAATFCCCGPFDEPRPVVIDKPFYFSILGRYKLPLFFGKITNPKY</sequence>
<proteinExistence type="inferred from homology"/>
<dbReference type="Gene3D" id="3.30.497.10">
    <property type="entry name" value="Antithrombin, subunit I, domain 2"/>
    <property type="match status" value="1"/>
</dbReference>
<dbReference type="PANTHER" id="PTHR11461:SF211">
    <property type="entry name" value="GH10112P-RELATED"/>
    <property type="match status" value="1"/>
</dbReference>
<dbReference type="GeneID" id="14889878"/>
<reference evidence="3 4" key="1">
    <citation type="submission" date="2012-10" db="EMBL/GenBank/DDBJ databases">
        <authorList>
            <person name="Zafar N."/>
            <person name="Inman J."/>
            <person name="Hall N."/>
            <person name="Lorenzi H."/>
            <person name="Caler E."/>
        </authorList>
    </citation>
    <scope>NUCLEOTIDE SEQUENCE [LARGE SCALE GENOMIC DNA]</scope>
    <source>
        <strain evidence="3 4">IP1</strain>
    </source>
</reference>
<dbReference type="KEGG" id="eiv:EIN_362210"/>
<dbReference type="InterPro" id="IPR023795">
    <property type="entry name" value="Serpin_CS"/>
</dbReference>
<dbReference type="PANTHER" id="PTHR11461">
    <property type="entry name" value="SERINE PROTEASE INHIBITOR, SERPIN"/>
    <property type="match status" value="1"/>
</dbReference>
<evidence type="ECO:0000259" key="2">
    <source>
        <dbReference type="Pfam" id="PF00079"/>
    </source>
</evidence>
<dbReference type="GO" id="GO:0004867">
    <property type="term" value="F:serine-type endopeptidase inhibitor activity"/>
    <property type="evidence" value="ECO:0007669"/>
    <property type="project" value="InterPro"/>
</dbReference>
<dbReference type="InterPro" id="IPR042178">
    <property type="entry name" value="Serpin_sf_1"/>
</dbReference>
<evidence type="ECO:0000256" key="1">
    <source>
        <dbReference type="ARBA" id="ARBA00009500"/>
    </source>
</evidence>
<dbReference type="Pfam" id="PF00079">
    <property type="entry name" value="Serpin"/>
    <property type="match status" value="1"/>
</dbReference>
<gene>
    <name evidence="3" type="ORF">EIN_362210</name>
</gene>
<organism evidence="3 4">
    <name type="scientific">Entamoeba invadens IP1</name>
    <dbReference type="NCBI Taxonomy" id="370355"/>
    <lineage>
        <taxon>Eukaryota</taxon>
        <taxon>Amoebozoa</taxon>
        <taxon>Evosea</taxon>
        <taxon>Archamoebae</taxon>
        <taxon>Mastigamoebida</taxon>
        <taxon>Entamoebidae</taxon>
        <taxon>Entamoeba</taxon>
    </lineage>
</organism>
<dbReference type="InterPro" id="IPR023796">
    <property type="entry name" value="Serpin_dom"/>
</dbReference>
<dbReference type="AlphaFoldDB" id="A0A0A1U7R8"/>
<dbReference type="PROSITE" id="PS00284">
    <property type="entry name" value="SERPIN"/>
    <property type="match status" value="1"/>
</dbReference>
<dbReference type="SUPFAM" id="SSF56574">
    <property type="entry name" value="Serpins"/>
    <property type="match status" value="1"/>
</dbReference>
<evidence type="ECO:0000313" key="4">
    <source>
        <dbReference type="Proteomes" id="UP000014680"/>
    </source>
</evidence>
<name>A0A0A1U7R8_ENTIV</name>
<dbReference type="RefSeq" id="XP_004257709.1">
    <property type="nucleotide sequence ID" value="XM_004257661.1"/>
</dbReference>
<dbReference type="GO" id="GO:0005615">
    <property type="term" value="C:extracellular space"/>
    <property type="evidence" value="ECO:0007669"/>
    <property type="project" value="InterPro"/>
</dbReference>
<evidence type="ECO:0000313" key="3">
    <source>
        <dbReference type="EMBL" id="ELP90938.1"/>
    </source>
</evidence>
<keyword evidence="4" id="KW-1185">Reference proteome</keyword>
<protein>
    <submittedName>
        <fullName evidence="3">Serine protease inhibitor 2.1, putative</fullName>
    </submittedName>
</protein>
<dbReference type="Proteomes" id="UP000014680">
    <property type="component" value="Unassembled WGS sequence"/>
</dbReference>
<comment type="similarity">
    <text evidence="1">Belongs to the serpin family.</text>
</comment>
<dbReference type="InterPro" id="IPR042185">
    <property type="entry name" value="Serpin_sf_2"/>
</dbReference>
<dbReference type="OrthoDB" id="671595at2759"/>
<accession>A0A0A1U7R8</accession>
<feature type="domain" description="Serpin" evidence="2">
    <location>
        <begin position="14"/>
        <end position="174"/>
    </location>
</feature>
<dbReference type="EMBL" id="KB206483">
    <property type="protein sequence ID" value="ELP90938.1"/>
    <property type="molecule type" value="Genomic_DNA"/>
</dbReference>